<keyword evidence="2" id="KW-1185">Reference proteome</keyword>
<protein>
    <submittedName>
        <fullName evidence="1">Uncharacterized protein</fullName>
    </submittedName>
</protein>
<gene>
    <name evidence="1" type="ORF">G5714_024636</name>
</gene>
<dbReference type="Proteomes" id="UP000579812">
    <property type="component" value="Unassembled WGS sequence"/>
</dbReference>
<proteinExistence type="predicted"/>
<comment type="caution">
    <text evidence="1">The sequence shown here is derived from an EMBL/GenBank/DDBJ whole genome shotgun (WGS) entry which is preliminary data.</text>
</comment>
<dbReference type="EMBL" id="JAAMOB010000048">
    <property type="protein sequence ID" value="KAF4094614.1"/>
    <property type="molecule type" value="Genomic_DNA"/>
</dbReference>
<evidence type="ECO:0000313" key="1">
    <source>
        <dbReference type="EMBL" id="KAF4094614.1"/>
    </source>
</evidence>
<dbReference type="AlphaFoldDB" id="A0A7J6BIC6"/>
<sequence>MSWRKGARRPRCSTAKGCRDRIAAATTQSTNHYTITARHWPTPANSSLGCRRAAQDATGVRLKIQLKDELAKRSPTPRCSTAKGCRDRIAAATTQSTNHYTITARHWPTSANSSLGCRRAAQGATGVRLKIQLKDELAKRSPTPRCSTAKGCRDRFEPGLLRPQRRVLTTIDHGVPLAHACKQVQRRVCPVQRGAQACEGRAKRSTPLLLGVQEGWRTTWSAGFEPARETPMDFKSIALTTGHDYTYD</sequence>
<organism evidence="1 2">
    <name type="scientific">Onychostoma macrolepis</name>
    <dbReference type="NCBI Taxonomy" id="369639"/>
    <lineage>
        <taxon>Eukaryota</taxon>
        <taxon>Metazoa</taxon>
        <taxon>Chordata</taxon>
        <taxon>Craniata</taxon>
        <taxon>Vertebrata</taxon>
        <taxon>Euteleostomi</taxon>
        <taxon>Actinopterygii</taxon>
        <taxon>Neopterygii</taxon>
        <taxon>Teleostei</taxon>
        <taxon>Ostariophysi</taxon>
        <taxon>Cypriniformes</taxon>
        <taxon>Cyprinidae</taxon>
        <taxon>Acrossocheilinae</taxon>
        <taxon>Onychostoma</taxon>
    </lineage>
</organism>
<accession>A0A7J6BIC6</accession>
<name>A0A7J6BIC6_9TELE</name>
<evidence type="ECO:0000313" key="2">
    <source>
        <dbReference type="Proteomes" id="UP000579812"/>
    </source>
</evidence>
<reference evidence="1 2" key="1">
    <citation type="submission" date="2020-04" db="EMBL/GenBank/DDBJ databases">
        <title>Chromosome-level genome assembly of a cyprinid fish Onychostoma macrolepis by integration of Nanopore Sequencing, Bionano and Hi-C technology.</title>
        <authorList>
            <person name="Wang D."/>
        </authorList>
    </citation>
    <scope>NUCLEOTIDE SEQUENCE [LARGE SCALE GENOMIC DNA]</scope>
    <source>
        <strain evidence="1">SWU-2019</strain>
        <tissue evidence="1">Muscle</tissue>
    </source>
</reference>